<dbReference type="InterPro" id="IPR000073">
    <property type="entry name" value="AB_hydrolase_1"/>
</dbReference>
<comment type="caution">
    <text evidence="2">The sequence shown here is derived from an EMBL/GenBank/DDBJ whole genome shotgun (WGS) entry which is preliminary data.</text>
</comment>
<dbReference type="Proteomes" id="UP000782843">
    <property type="component" value="Unassembled WGS sequence"/>
</dbReference>
<dbReference type="GO" id="GO:0016020">
    <property type="term" value="C:membrane"/>
    <property type="evidence" value="ECO:0007669"/>
    <property type="project" value="TreeGrafter"/>
</dbReference>
<dbReference type="AlphaFoldDB" id="A0A955RHC6"/>
<sequence>MYVDIDKIRVNYTIKGEGKPVILLHGWGGSIHSLTDLQYLLSQNFQVVNLDLPGFGDSSNPPSAWGSSDYAMFVNALIDKLKLSSPILVGHSNGGRIAVRFAIDFPSKAKSIVLIDSSGIKPVITGKRKLASNLVQTGKSIFSLPILSSFEPIVKRTMYKSIGETDYLNSGEMKETFLKLINEDLENELEKINLPCLILWGKDDTQTPLWMGDRLNSKIKGSKLEVIENAGHSLPLKYPELVKNKILEWDNGLD</sequence>
<gene>
    <name evidence="2" type="ORF">KC660_00630</name>
</gene>
<proteinExistence type="predicted"/>
<dbReference type="Gene3D" id="3.40.50.1820">
    <property type="entry name" value="alpha/beta hydrolase"/>
    <property type="match status" value="1"/>
</dbReference>
<feature type="domain" description="AB hydrolase-1" evidence="1">
    <location>
        <begin position="19"/>
        <end position="120"/>
    </location>
</feature>
<dbReference type="PRINTS" id="PR00111">
    <property type="entry name" value="ABHYDROLASE"/>
</dbReference>
<dbReference type="PANTHER" id="PTHR43798:SF33">
    <property type="entry name" value="HYDROLASE, PUTATIVE (AFU_ORTHOLOGUE AFUA_2G14860)-RELATED"/>
    <property type="match status" value="1"/>
</dbReference>
<dbReference type="PANTHER" id="PTHR43798">
    <property type="entry name" value="MONOACYLGLYCEROL LIPASE"/>
    <property type="match status" value="1"/>
</dbReference>
<dbReference type="GO" id="GO:0016787">
    <property type="term" value="F:hydrolase activity"/>
    <property type="evidence" value="ECO:0007669"/>
    <property type="project" value="UniProtKB-KW"/>
</dbReference>
<evidence type="ECO:0000259" key="1">
    <source>
        <dbReference type="Pfam" id="PF00561"/>
    </source>
</evidence>
<keyword evidence="2" id="KW-0378">Hydrolase</keyword>
<dbReference type="Pfam" id="PF00561">
    <property type="entry name" value="Abhydrolase_1"/>
    <property type="match status" value="1"/>
</dbReference>
<reference evidence="2" key="2">
    <citation type="journal article" date="2021" name="Microbiome">
        <title>Successional dynamics and alternative stable states in a saline activated sludge microbial community over 9 years.</title>
        <authorList>
            <person name="Wang Y."/>
            <person name="Ye J."/>
            <person name="Ju F."/>
            <person name="Liu L."/>
            <person name="Boyd J.A."/>
            <person name="Deng Y."/>
            <person name="Parks D.H."/>
            <person name="Jiang X."/>
            <person name="Yin X."/>
            <person name="Woodcroft B.J."/>
            <person name="Tyson G.W."/>
            <person name="Hugenholtz P."/>
            <person name="Polz M.F."/>
            <person name="Zhang T."/>
        </authorList>
    </citation>
    <scope>NUCLEOTIDE SEQUENCE</scope>
    <source>
        <strain evidence="2">HKST-UBA10</strain>
    </source>
</reference>
<evidence type="ECO:0000313" key="2">
    <source>
        <dbReference type="EMBL" id="MCA9381896.1"/>
    </source>
</evidence>
<dbReference type="InterPro" id="IPR029058">
    <property type="entry name" value="AB_hydrolase_fold"/>
</dbReference>
<organism evidence="2 3">
    <name type="scientific">Candidatus Dojkabacteria bacterium</name>
    <dbReference type="NCBI Taxonomy" id="2099670"/>
    <lineage>
        <taxon>Bacteria</taxon>
        <taxon>Candidatus Dojkabacteria</taxon>
    </lineage>
</organism>
<dbReference type="InterPro" id="IPR050266">
    <property type="entry name" value="AB_hydrolase_sf"/>
</dbReference>
<reference evidence="2" key="1">
    <citation type="submission" date="2020-04" db="EMBL/GenBank/DDBJ databases">
        <authorList>
            <person name="Zhang T."/>
        </authorList>
    </citation>
    <scope>NUCLEOTIDE SEQUENCE</scope>
    <source>
        <strain evidence="2">HKST-UBA10</strain>
    </source>
</reference>
<evidence type="ECO:0000313" key="3">
    <source>
        <dbReference type="Proteomes" id="UP000782843"/>
    </source>
</evidence>
<accession>A0A955RHC6</accession>
<name>A0A955RHC6_9BACT</name>
<dbReference type="SUPFAM" id="SSF53474">
    <property type="entry name" value="alpha/beta-Hydrolases"/>
    <property type="match status" value="1"/>
</dbReference>
<dbReference type="EMBL" id="JAGQLG010000021">
    <property type="protein sequence ID" value="MCA9381896.1"/>
    <property type="molecule type" value="Genomic_DNA"/>
</dbReference>
<protein>
    <submittedName>
        <fullName evidence="2">Alpha/beta hydrolase</fullName>
    </submittedName>
</protein>